<dbReference type="SUPFAM" id="SSF51735">
    <property type="entry name" value="NAD(P)-binding Rossmann-fold domains"/>
    <property type="match status" value="1"/>
</dbReference>
<dbReference type="EMBL" id="AP024355">
    <property type="protein sequence ID" value="BCR05396.1"/>
    <property type="molecule type" value="Genomic_DNA"/>
</dbReference>
<protein>
    <recommendedName>
        <fullName evidence="4 6">dTDP-4-dehydrorhamnose reductase</fullName>
        <ecNumber evidence="3 6">1.1.1.133</ecNumber>
    </recommendedName>
</protein>
<dbReference type="Pfam" id="PF04321">
    <property type="entry name" value="RmlD_sub_bind"/>
    <property type="match status" value="1"/>
</dbReference>
<dbReference type="Proteomes" id="UP001319827">
    <property type="component" value="Chromosome"/>
</dbReference>
<reference evidence="8 9" key="1">
    <citation type="journal article" date="2016" name="C (Basel)">
        <title>Selective Growth of and Electricity Production by Marine Exoelectrogenic Bacteria in Self-Aggregated Hydrogel of Microbially Reduced Graphene Oxide.</title>
        <authorList>
            <person name="Yoshida N."/>
            <person name="Goto Y."/>
            <person name="Miyata Y."/>
        </authorList>
    </citation>
    <scope>NUCLEOTIDE SEQUENCE [LARGE SCALE GENOMIC DNA]</scope>
    <source>
        <strain evidence="8 9">NIT-T3</strain>
    </source>
</reference>
<reference evidence="8 9" key="2">
    <citation type="journal article" date="2021" name="Int. J. Syst. Evol. Microbiol.">
        <title>Isolation and Polyphasic Characterization of Desulfuromonas versatilis sp. Nov., an Electrogenic Bacteria Capable of Versatile Metabolism Isolated from a Graphene Oxide-Reducing Enrichment Culture.</title>
        <authorList>
            <person name="Xie L."/>
            <person name="Yoshida N."/>
            <person name="Ishii S."/>
            <person name="Meng L."/>
        </authorList>
    </citation>
    <scope>NUCLEOTIDE SEQUENCE [LARGE SCALE GENOMIC DNA]</scope>
    <source>
        <strain evidence="8 9">NIT-T3</strain>
    </source>
</reference>
<dbReference type="InterPro" id="IPR036291">
    <property type="entry name" value="NAD(P)-bd_dom_sf"/>
</dbReference>
<dbReference type="InterPro" id="IPR029903">
    <property type="entry name" value="RmlD-like-bd"/>
</dbReference>
<dbReference type="EC" id="1.1.1.133" evidence="3 6"/>
<evidence type="ECO:0000256" key="4">
    <source>
        <dbReference type="ARBA" id="ARBA00017099"/>
    </source>
</evidence>
<dbReference type="CDD" id="cd05254">
    <property type="entry name" value="dTDP_HR_like_SDR_e"/>
    <property type="match status" value="1"/>
</dbReference>
<evidence type="ECO:0000313" key="9">
    <source>
        <dbReference type="Proteomes" id="UP001319827"/>
    </source>
</evidence>
<evidence type="ECO:0000259" key="7">
    <source>
        <dbReference type="Pfam" id="PF04321"/>
    </source>
</evidence>
<dbReference type="Gene3D" id="3.90.25.10">
    <property type="entry name" value="UDP-galactose 4-epimerase, domain 1"/>
    <property type="match status" value="1"/>
</dbReference>
<evidence type="ECO:0000313" key="8">
    <source>
        <dbReference type="EMBL" id="BCR05396.1"/>
    </source>
</evidence>
<dbReference type="InterPro" id="IPR005913">
    <property type="entry name" value="dTDP_dehydrorham_reduct"/>
</dbReference>
<sequence>MAGPRRLALVGAKGMLATMVAQNAPANWEILPLDLPEFDLTDEQGVRQTLTRLQPELILNCAAFTNVDACESQEELATRVNGVGAMHLARAAAALDATLVHISTDYVFDGLKAEPYLEQDAPDPRSAYGRSKLAGERAILASGLQRYFIIRTSWLYGPGGKNFVETILRLAAEREELRVVADQVGSPTYTGDLARALFRLLELEQVEGRSPYGIYHFANAGQCSWFDFAAEIVRLVREAGGPVKARQVAPIRTEDYPLPAQRPAYSVLSTAKYRAVTGQSVPPWQESLRHYLQTRTSN</sequence>
<dbReference type="PANTHER" id="PTHR10491">
    <property type="entry name" value="DTDP-4-DEHYDRORHAMNOSE REDUCTASE"/>
    <property type="match status" value="1"/>
</dbReference>
<evidence type="ECO:0000256" key="3">
    <source>
        <dbReference type="ARBA" id="ARBA00012929"/>
    </source>
</evidence>
<comment type="pathway">
    <text evidence="1 6">Carbohydrate biosynthesis; dTDP-L-rhamnose biosynthesis.</text>
</comment>
<evidence type="ECO:0000256" key="6">
    <source>
        <dbReference type="RuleBase" id="RU364082"/>
    </source>
</evidence>
<keyword evidence="6" id="KW-0521">NADP</keyword>
<comment type="catalytic activity">
    <reaction evidence="5">
        <text>dTDP-beta-L-rhamnose + NADP(+) = dTDP-4-dehydro-beta-L-rhamnose + NADPH + H(+)</text>
        <dbReference type="Rhea" id="RHEA:21796"/>
        <dbReference type="ChEBI" id="CHEBI:15378"/>
        <dbReference type="ChEBI" id="CHEBI:57510"/>
        <dbReference type="ChEBI" id="CHEBI:57783"/>
        <dbReference type="ChEBI" id="CHEBI:58349"/>
        <dbReference type="ChEBI" id="CHEBI:62830"/>
        <dbReference type="EC" id="1.1.1.133"/>
    </reaction>
</comment>
<evidence type="ECO:0000256" key="1">
    <source>
        <dbReference type="ARBA" id="ARBA00004781"/>
    </source>
</evidence>
<proteinExistence type="inferred from homology"/>
<dbReference type="PANTHER" id="PTHR10491:SF4">
    <property type="entry name" value="METHIONINE ADENOSYLTRANSFERASE 2 SUBUNIT BETA"/>
    <property type="match status" value="1"/>
</dbReference>
<comment type="similarity">
    <text evidence="2 6">Belongs to the dTDP-4-dehydrorhamnose reductase family.</text>
</comment>
<name>A0ABM8HXY8_9BACT</name>
<accession>A0ABM8HXY8</accession>
<keyword evidence="9" id="KW-1185">Reference proteome</keyword>
<evidence type="ECO:0000256" key="5">
    <source>
        <dbReference type="ARBA" id="ARBA00048200"/>
    </source>
</evidence>
<feature type="domain" description="RmlD-like substrate binding" evidence="7">
    <location>
        <begin position="6"/>
        <end position="294"/>
    </location>
</feature>
<dbReference type="Gene3D" id="3.40.50.720">
    <property type="entry name" value="NAD(P)-binding Rossmann-like Domain"/>
    <property type="match status" value="1"/>
</dbReference>
<keyword evidence="6" id="KW-0560">Oxidoreductase</keyword>
<comment type="function">
    <text evidence="6">Catalyzes the reduction of dTDP-6-deoxy-L-lyxo-4-hexulose to yield dTDP-L-rhamnose.</text>
</comment>
<organism evidence="8 9">
    <name type="scientific">Desulfuromonas versatilis</name>
    <dbReference type="NCBI Taxonomy" id="2802975"/>
    <lineage>
        <taxon>Bacteria</taxon>
        <taxon>Pseudomonadati</taxon>
        <taxon>Thermodesulfobacteriota</taxon>
        <taxon>Desulfuromonadia</taxon>
        <taxon>Desulfuromonadales</taxon>
        <taxon>Desulfuromonadaceae</taxon>
        <taxon>Desulfuromonas</taxon>
    </lineage>
</organism>
<dbReference type="NCBIfam" id="TIGR01214">
    <property type="entry name" value="rmlD"/>
    <property type="match status" value="1"/>
</dbReference>
<gene>
    <name evidence="8" type="primary">rfbD</name>
    <name evidence="8" type="ORF">DESUT3_24650</name>
</gene>
<evidence type="ECO:0000256" key="2">
    <source>
        <dbReference type="ARBA" id="ARBA00010944"/>
    </source>
</evidence>